<dbReference type="Proteomes" id="UP000000378">
    <property type="component" value="Chromosome"/>
</dbReference>
<dbReference type="Gene3D" id="3.40.50.170">
    <property type="entry name" value="Formyl transferase, N-terminal domain"/>
    <property type="match status" value="1"/>
</dbReference>
<dbReference type="Pfam" id="PF00551">
    <property type="entry name" value="Formyl_trans_N"/>
    <property type="match status" value="1"/>
</dbReference>
<dbReference type="CDD" id="cd08645">
    <property type="entry name" value="FMT_core_GART"/>
    <property type="match status" value="1"/>
</dbReference>
<dbReference type="GO" id="GO:0005737">
    <property type="term" value="C:cytoplasm"/>
    <property type="evidence" value="ECO:0007669"/>
    <property type="project" value="TreeGrafter"/>
</dbReference>
<feature type="binding site" evidence="6">
    <location>
        <position position="123"/>
    </location>
    <ligand>
        <name>(6R)-10-formyltetrahydrofolate</name>
        <dbReference type="ChEBI" id="CHEBI:195366"/>
    </ligand>
</feature>
<dbReference type="NCBIfam" id="TIGR00639">
    <property type="entry name" value="PurN"/>
    <property type="match status" value="1"/>
</dbReference>
<dbReference type="PANTHER" id="PTHR43369">
    <property type="entry name" value="PHOSPHORIBOSYLGLYCINAMIDE FORMYLTRANSFERASE"/>
    <property type="match status" value="1"/>
</dbReference>
<dbReference type="HOGENOM" id="CLU_038395_1_0_9"/>
<dbReference type="AlphaFoldDB" id="D7CL03"/>
<evidence type="ECO:0000313" key="8">
    <source>
        <dbReference type="EMBL" id="ADI01388.1"/>
    </source>
</evidence>
<dbReference type="eggNOG" id="COG0299">
    <property type="taxonomic scope" value="Bacteria"/>
</dbReference>
<dbReference type="KEGG" id="slp:Slip_0604"/>
<evidence type="ECO:0000256" key="5">
    <source>
        <dbReference type="ARBA" id="ARBA00047664"/>
    </source>
</evidence>
<evidence type="ECO:0000259" key="7">
    <source>
        <dbReference type="Pfam" id="PF00551"/>
    </source>
</evidence>
<reference evidence="9" key="1">
    <citation type="journal article" date="2010" name="Stand. Genomic Sci.">
        <title>Complete genome sequence of Syntrophothermus lipocalidus type strain (TGB-C1T).</title>
        <authorList>
            <consortium name="US DOE Joint Genome Institute (JGI-PGF)"/>
            <person name="Djao O."/>
            <person name="Zhang X."/>
            <person name="Lucas S."/>
            <person name="Lapidus A."/>
            <person name="Glavina Del Rio T."/>
            <person name="Nolan M."/>
            <person name="Tice H."/>
            <person name="Cheng J."/>
            <person name="Han C."/>
            <person name="Tapia R."/>
            <person name="Goodwin L."/>
            <person name="Pitluck S."/>
            <person name="Liolios K."/>
            <person name="Ivanova N."/>
            <person name="Mavromatis K."/>
            <person name="Mikhailova N."/>
            <person name="Ovchinnikova G."/>
            <person name="Pati A."/>
            <person name="Brambilla E."/>
            <person name="Chen A."/>
            <person name="Palaniappan K."/>
            <person name="Land M."/>
            <person name="Hauser L."/>
            <person name="Chang Y."/>
            <person name="Jeffries C."/>
            <person name="Rohde M."/>
            <person name="Sikorski J."/>
            <person name="Spring S."/>
            <person name="Goker M."/>
            <person name="Detter J."/>
            <person name="Woyke T."/>
            <person name="Bristow J."/>
            <person name="Eisen J."/>
            <person name="Markowitz V."/>
            <person name="Hugenholtz P."/>
            <person name="Kyrpides N."/>
            <person name="Klenk H."/>
        </authorList>
    </citation>
    <scope>NUCLEOTIDE SEQUENCE [LARGE SCALE GENOMIC DNA]</scope>
    <source>
        <strain evidence="9">DSM 12680 / TGB-C1</strain>
    </source>
</reference>
<proteinExistence type="inferred from homology"/>
<dbReference type="STRING" id="643648.Slip_0604"/>
<feature type="binding site" evidence="6">
    <location>
        <position position="81"/>
    </location>
    <ligand>
        <name>(6R)-10-formyltetrahydrofolate</name>
        <dbReference type="ChEBI" id="CHEBI:195366"/>
    </ligand>
</feature>
<dbReference type="InterPro" id="IPR004607">
    <property type="entry name" value="GART"/>
</dbReference>
<dbReference type="InterPro" id="IPR036477">
    <property type="entry name" value="Formyl_transf_N_sf"/>
</dbReference>
<dbReference type="PROSITE" id="PS00373">
    <property type="entry name" value="GART"/>
    <property type="match status" value="1"/>
</dbReference>
<feature type="binding site" evidence="6">
    <location>
        <begin position="106"/>
        <end position="109"/>
    </location>
    <ligand>
        <name>(6R)-10-formyltetrahydrofolate</name>
        <dbReference type="ChEBI" id="CHEBI:195366"/>
    </ligand>
</feature>
<gene>
    <name evidence="6" type="primary">purN</name>
    <name evidence="8" type="ordered locus">Slip_0604</name>
</gene>
<dbReference type="GO" id="GO:0004644">
    <property type="term" value="F:phosphoribosylglycinamide formyltransferase activity"/>
    <property type="evidence" value="ECO:0007669"/>
    <property type="project" value="UniProtKB-UniRule"/>
</dbReference>
<dbReference type="EC" id="2.1.2.2" evidence="6"/>
<evidence type="ECO:0000256" key="2">
    <source>
        <dbReference type="ARBA" id="ARBA00022679"/>
    </source>
</evidence>
<feature type="active site" description="Proton donor" evidence="6">
    <location>
        <position position="125"/>
    </location>
</feature>
<dbReference type="InterPro" id="IPR002376">
    <property type="entry name" value="Formyl_transf_N"/>
</dbReference>
<name>D7CL03_SYNLT</name>
<dbReference type="FunFam" id="3.40.50.170:FF:000007">
    <property type="entry name" value="Phosphoribosylglycinamide formyltransferase"/>
    <property type="match status" value="1"/>
</dbReference>
<keyword evidence="2 6" id="KW-0808">Transferase</keyword>
<evidence type="ECO:0000256" key="4">
    <source>
        <dbReference type="ARBA" id="ARBA00038440"/>
    </source>
</evidence>
<evidence type="ECO:0000256" key="6">
    <source>
        <dbReference type="HAMAP-Rule" id="MF_01930"/>
    </source>
</evidence>
<reference evidence="8 9" key="2">
    <citation type="journal article" date="2010" name="Stand. Genomic Sci.">
        <title>Complete genome sequence of Syntrophothermus lipocalidus type strain (TGB-C1).</title>
        <authorList>
            <person name="Djao O.D."/>
            <person name="Zhang X."/>
            <person name="Lucas S."/>
            <person name="Lapidus A."/>
            <person name="Del Rio T.G."/>
            <person name="Nolan M."/>
            <person name="Tice H."/>
            <person name="Cheng J.F."/>
            <person name="Han C."/>
            <person name="Tapia R."/>
            <person name="Goodwin L."/>
            <person name="Pitluck S."/>
            <person name="Liolios K."/>
            <person name="Ivanova N."/>
            <person name="Mavromatis K."/>
            <person name="Mikhailova N."/>
            <person name="Ovchinnikova G."/>
            <person name="Pati A."/>
            <person name="Brambilla E."/>
            <person name="Chen A."/>
            <person name="Palaniappan K."/>
            <person name="Land M."/>
            <person name="Hauser L."/>
            <person name="Chang Y.J."/>
            <person name="Jeffries C.D."/>
            <person name="Rohde M."/>
            <person name="Sikorski J."/>
            <person name="Spring S."/>
            <person name="Goker M."/>
            <person name="Detter J.C."/>
            <person name="Woyke T."/>
            <person name="Bristow J."/>
            <person name="Eisen J.A."/>
            <person name="Markowitz V."/>
            <person name="Hugenholtz P."/>
            <person name="Kyrpides N.C."/>
            <person name="Klenk H.P."/>
        </authorList>
    </citation>
    <scope>NUCLEOTIDE SEQUENCE [LARGE SCALE GENOMIC DNA]</scope>
    <source>
        <strain evidence="9">DSM 12680 / TGB-C1</strain>
    </source>
</reference>
<comment type="catalytic activity">
    <reaction evidence="5 6">
        <text>N(1)-(5-phospho-beta-D-ribosyl)glycinamide + (6R)-10-formyltetrahydrofolate = N(2)-formyl-N(1)-(5-phospho-beta-D-ribosyl)glycinamide + (6S)-5,6,7,8-tetrahydrofolate + H(+)</text>
        <dbReference type="Rhea" id="RHEA:15053"/>
        <dbReference type="ChEBI" id="CHEBI:15378"/>
        <dbReference type="ChEBI" id="CHEBI:57453"/>
        <dbReference type="ChEBI" id="CHEBI:143788"/>
        <dbReference type="ChEBI" id="CHEBI:147286"/>
        <dbReference type="ChEBI" id="CHEBI:195366"/>
        <dbReference type="EC" id="2.1.2.2"/>
    </reaction>
</comment>
<accession>D7CL03</accession>
<keyword evidence="9" id="KW-1185">Reference proteome</keyword>
<comment type="similarity">
    <text evidence="4 6">Belongs to the GART family.</text>
</comment>
<sequence length="227" mass="25294">MTISHNLMTTRNSQEPKLRLAVLASGRGSNFEAICQAVDEGRLHGQVVLLISDNENAQALERARKRGIKALYINPQSFASRIEYEKALVRACQEVEADIVALAGYMRLLGKTFLNEYHLKTVNIHPALLPAFPGLHAQKQALDYGVRFSGCTVHFVDEGVDTGPIILQAVVPVYFDDTVETLEARILKEEHRIYPKALQLIAEGRVVVEGRRVRIIGDEHGDQDTQP</sequence>
<protein>
    <recommendedName>
        <fullName evidence="6">Phosphoribosylglycinamide formyltransferase</fullName>
        <ecNumber evidence="6">2.1.2.2</ecNumber>
    </recommendedName>
    <alternativeName>
        <fullName evidence="6">5'-phosphoribosylglycinamide transformylase</fullName>
    </alternativeName>
    <alternativeName>
        <fullName evidence="6">GAR transformylase</fullName>
        <shortName evidence="6">GART</shortName>
    </alternativeName>
</protein>
<dbReference type="InterPro" id="IPR001555">
    <property type="entry name" value="GART_AS"/>
</dbReference>
<feature type="domain" description="Formyl transferase N-terminal" evidence="7">
    <location>
        <begin position="19"/>
        <end position="198"/>
    </location>
</feature>
<dbReference type="HAMAP" id="MF_01930">
    <property type="entry name" value="PurN"/>
    <property type="match status" value="1"/>
</dbReference>
<evidence type="ECO:0000256" key="1">
    <source>
        <dbReference type="ARBA" id="ARBA00005054"/>
    </source>
</evidence>
<keyword evidence="3 6" id="KW-0658">Purine biosynthesis</keyword>
<dbReference type="UniPathway" id="UPA00074">
    <property type="reaction ID" value="UER00126"/>
</dbReference>
<comment type="pathway">
    <text evidence="1 6">Purine metabolism; IMP biosynthesis via de novo pathway; N(2)-formyl-N(1)-(5-phospho-D-ribosyl)glycinamide from N(1)-(5-phospho-D-ribosyl)glycinamide (10-formyl THF route): step 1/1.</text>
</comment>
<dbReference type="GO" id="GO:0006189">
    <property type="term" value="P:'de novo' IMP biosynthetic process"/>
    <property type="evidence" value="ECO:0007669"/>
    <property type="project" value="UniProtKB-UniRule"/>
</dbReference>
<comment type="function">
    <text evidence="6">Catalyzes the transfer of a formyl group from 10-formyltetrahydrofolate to 5-phospho-ribosyl-glycinamide (GAR), producing 5-phospho-ribosyl-N-formylglycinamide (FGAR) and tetrahydrofolate.</text>
</comment>
<dbReference type="EMBL" id="CP002048">
    <property type="protein sequence ID" value="ADI01388.1"/>
    <property type="molecule type" value="Genomic_DNA"/>
</dbReference>
<feature type="site" description="Raises pKa of active site His" evidence="6">
    <location>
        <position position="161"/>
    </location>
</feature>
<evidence type="ECO:0000313" key="9">
    <source>
        <dbReference type="Proteomes" id="UP000000378"/>
    </source>
</evidence>
<dbReference type="SUPFAM" id="SSF53328">
    <property type="entry name" value="Formyltransferase"/>
    <property type="match status" value="1"/>
</dbReference>
<dbReference type="RefSeq" id="WP_013174790.1">
    <property type="nucleotide sequence ID" value="NC_014220.1"/>
</dbReference>
<organism evidence="8 9">
    <name type="scientific">Syntrophothermus lipocalidus (strain DSM 12680 / TGB-C1)</name>
    <dbReference type="NCBI Taxonomy" id="643648"/>
    <lineage>
        <taxon>Bacteria</taxon>
        <taxon>Bacillati</taxon>
        <taxon>Bacillota</taxon>
        <taxon>Clostridia</taxon>
        <taxon>Eubacteriales</taxon>
        <taxon>Syntrophomonadaceae</taxon>
        <taxon>Syntrophothermus</taxon>
    </lineage>
</organism>
<dbReference type="PANTHER" id="PTHR43369:SF2">
    <property type="entry name" value="PHOSPHORIBOSYLGLYCINAMIDE FORMYLTRANSFERASE"/>
    <property type="match status" value="1"/>
</dbReference>
<feature type="binding site" evidence="6">
    <location>
        <begin position="28"/>
        <end position="30"/>
    </location>
    <ligand>
        <name>N(1)-(5-phospho-beta-D-ribosyl)glycinamide</name>
        <dbReference type="ChEBI" id="CHEBI:143788"/>
    </ligand>
</feature>
<evidence type="ECO:0000256" key="3">
    <source>
        <dbReference type="ARBA" id="ARBA00022755"/>
    </source>
</evidence>